<organism evidence="1 2">
    <name type="scientific">Halohasta litorea</name>
    <dbReference type="NCBI Taxonomy" id="869891"/>
    <lineage>
        <taxon>Archaea</taxon>
        <taxon>Methanobacteriati</taxon>
        <taxon>Methanobacteriota</taxon>
        <taxon>Stenosarchaea group</taxon>
        <taxon>Halobacteria</taxon>
        <taxon>Halobacteriales</taxon>
        <taxon>Haloferacaceae</taxon>
        <taxon>Halohasta</taxon>
    </lineage>
</organism>
<dbReference type="InterPro" id="IPR024747">
    <property type="entry name" value="Pyridox_Oxase-rel"/>
</dbReference>
<proteinExistence type="predicted"/>
<sequence length="162" mass="18188">MTVDGLAEYGMEPMTDANIRSFLSSRSVGVLGLPTDGVPMLRPLSFWFDGKDSLYFVYVLGEESRKHDLSQQVEAARFLVYSAETPFNWRSVLLTGSLSEVPESDLAPLLDAMEIRWRPDLFEQASVDEPTALYRFEIDERTGIKHLGLPPGFEAPADDRVD</sequence>
<dbReference type="SUPFAM" id="SSF50475">
    <property type="entry name" value="FMN-binding split barrel"/>
    <property type="match status" value="1"/>
</dbReference>
<accession>A0ABD6D463</accession>
<comment type="caution">
    <text evidence="1">The sequence shown here is derived from an EMBL/GenBank/DDBJ whole genome shotgun (WGS) entry which is preliminary data.</text>
</comment>
<dbReference type="Proteomes" id="UP001597052">
    <property type="component" value="Unassembled WGS sequence"/>
</dbReference>
<evidence type="ECO:0000313" key="1">
    <source>
        <dbReference type="EMBL" id="MFD1640495.1"/>
    </source>
</evidence>
<gene>
    <name evidence="1" type="ORF">ACFSBW_01220</name>
</gene>
<dbReference type="Gene3D" id="2.30.110.10">
    <property type="entry name" value="Electron Transport, Fmn-binding Protein, Chain A"/>
    <property type="match status" value="1"/>
</dbReference>
<dbReference type="EMBL" id="JBHUDM010000001">
    <property type="protein sequence ID" value="MFD1640495.1"/>
    <property type="molecule type" value="Genomic_DNA"/>
</dbReference>
<dbReference type="AlphaFoldDB" id="A0ABD6D463"/>
<reference evidence="1 2" key="1">
    <citation type="journal article" date="2019" name="Int. J. Syst. Evol. Microbiol.">
        <title>The Global Catalogue of Microorganisms (GCM) 10K type strain sequencing project: providing services to taxonomists for standard genome sequencing and annotation.</title>
        <authorList>
            <consortium name="The Broad Institute Genomics Platform"/>
            <consortium name="The Broad Institute Genome Sequencing Center for Infectious Disease"/>
            <person name="Wu L."/>
            <person name="Ma J."/>
        </authorList>
    </citation>
    <scope>NUCLEOTIDE SEQUENCE [LARGE SCALE GENOMIC DNA]</scope>
    <source>
        <strain evidence="1 2">CGMCC 1.10593</strain>
    </source>
</reference>
<evidence type="ECO:0000313" key="2">
    <source>
        <dbReference type="Proteomes" id="UP001597052"/>
    </source>
</evidence>
<dbReference type="RefSeq" id="WP_256397499.1">
    <property type="nucleotide sequence ID" value="NZ_JANHDJ010000007.1"/>
</dbReference>
<dbReference type="Pfam" id="PF12900">
    <property type="entry name" value="Pyridox_ox_2"/>
    <property type="match status" value="1"/>
</dbReference>
<protein>
    <submittedName>
        <fullName evidence="1">Pyridoxamine 5'-phosphate oxidase family protein</fullName>
    </submittedName>
</protein>
<dbReference type="InterPro" id="IPR012349">
    <property type="entry name" value="Split_barrel_FMN-bd"/>
</dbReference>
<keyword evidence="2" id="KW-1185">Reference proteome</keyword>
<name>A0ABD6D463_9EURY</name>